<accession>A0A4Z1SL90</accession>
<comment type="caution">
    <text evidence="3">The sequence shown here is derived from an EMBL/GenBank/DDBJ whole genome shotgun (WGS) entry which is preliminary data.</text>
</comment>
<dbReference type="PANTHER" id="PTHR24184">
    <property type="entry name" value="SI:CH211-189E2.2"/>
    <property type="match status" value="1"/>
</dbReference>
<organism evidence="3 4">
    <name type="scientific">Giardia muris</name>
    <dbReference type="NCBI Taxonomy" id="5742"/>
    <lineage>
        <taxon>Eukaryota</taxon>
        <taxon>Metamonada</taxon>
        <taxon>Diplomonadida</taxon>
        <taxon>Hexamitidae</taxon>
        <taxon>Giardiinae</taxon>
        <taxon>Giardia</taxon>
    </lineage>
</organism>
<keyword evidence="1" id="KW-0863">Zinc-finger</keyword>
<dbReference type="Pfam" id="PF00023">
    <property type="entry name" value="Ank"/>
    <property type="match status" value="1"/>
</dbReference>
<dbReference type="SMART" id="SM00248">
    <property type="entry name" value="ANK"/>
    <property type="match status" value="4"/>
</dbReference>
<feature type="domain" description="RING-type" evidence="2">
    <location>
        <begin position="189"/>
        <end position="226"/>
    </location>
</feature>
<evidence type="ECO:0000313" key="3">
    <source>
        <dbReference type="EMBL" id="TNJ26396.1"/>
    </source>
</evidence>
<dbReference type="InterPro" id="IPR013083">
    <property type="entry name" value="Znf_RING/FYVE/PHD"/>
</dbReference>
<dbReference type="Gene3D" id="3.30.40.10">
    <property type="entry name" value="Zinc/RING finger domain, C3HC4 (zinc finger)"/>
    <property type="match status" value="1"/>
</dbReference>
<evidence type="ECO:0000313" key="4">
    <source>
        <dbReference type="Proteomes" id="UP000315496"/>
    </source>
</evidence>
<dbReference type="GO" id="GO:0008270">
    <property type="term" value="F:zinc ion binding"/>
    <property type="evidence" value="ECO:0007669"/>
    <property type="project" value="UniProtKB-KW"/>
</dbReference>
<dbReference type="PANTHER" id="PTHR24184:SF11">
    <property type="entry name" value="ANKYRIN REPEAT AND SOCS BOX CONTAINING 3"/>
    <property type="match status" value="1"/>
</dbReference>
<reference evidence="3 4" key="1">
    <citation type="submission" date="2019-05" db="EMBL/GenBank/DDBJ databases">
        <title>The compact genome of Giardia muris reveals important steps in the evolution of intestinal protozoan parasites.</title>
        <authorList>
            <person name="Xu F."/>
            <person name="Jimenez-Gonzalez A."/>
            <person name="Einarsson E."/>
            <person name="Astvaldsson A."/>
            <person name="Peirasmaki D."/>
            <person name="Eckmann L."/>
            <person name="Andersson J.O."/>
            <person name="Svard S.G."/>
            <person name="Jerlstrom-Hultqvist J."/>
        </authorList>
    </citation>
    <scope>NUCLEOTIDE SEQUENCE [LARGE SCALE GENOMIC DNA]</scope>
    <source>
        <strain evidence="3 4">Roberts-Thomson</strain>
    </source>
</reference>
<dbReference type="SUPFAM" id="SSF48403">
    <property type="entry name" value="Ankyrin repeat"/>
    <property type="match status" value="1"/>
</dbReference>
<proteinExistence type="predicted"/>
<dbReference type="InterPro" id="IPR001841">
    <property type="entry name" value="Znf_RING"/>
</dbReference>
<dbReference type="EMBL" id="VDLU01000005">
    <property type="protein sequence ID" value="TNJ26396.1"/>
    <property type="molecule type" value="Genomic_DNA"/>
</dbReference>
<dbReference type="InterPro" id="IPR036770">
    <property type="entry name" value="Ankyrin_rpt-contain_sf"/>
</dbReference>
<evidence type="ECO:0000256" key="1">
    <source>
        <dbReference type="PROSITE-ProRule" id="PRU00175"/>
    </source>
</evidence>
<dbReference type="Pfam" id="PF13920">
    <property type="entry name" value="zf-C3HC4_3"/>
    <property type="match status" value="1"/>
</dbReference>
<keyword evidence="1" id="KW-0479">Metal-binding</keyword>
<dbReference type="Gene3D" id="1.25.40.20">
    <property type="entry name" value="Ankyrin repeat-containing domain"/>
    <property type="match status" value="1"/>
</dbReference>
<dbReference type="PROSITE" id="PS50089">
    <property type="entry name" value="ZF_RING_2"/>
    <property type="match status" value="1"/>
</dbReference>
<evidence type="ECO:0000259" key="2">
    <source>
        <dbReference type="PROSITE" id="PS50089"/>
    </source>
</evidence>
<dbReference type="AlphaFoldDB" id="A0A4Z1SL90"/>
<protein>
    <submittedName>
        <fullName evidence="3">Ankyrin repeat protein 2</fullName>
    </submittedName>
</protein>
<dbReference type="InterPro" id="IPR002110">
    <property type="entry name" value="Ankyrin_rpt"/>
</dbReference>
<dbReference type="OrthoDB" id="1711136at2759"/>
<gene>
    <name evidence="3" type="ORF">GMRT_24659</name>
</gene>
<dbReference type="VEuPathDB" id="GiardiaDB:GMRT_24659"/>
<dbReference type="Pfam" id="PF12796">
    <property type="entry name" value="Ank_2"/>
    <property type="match status" value="1"/>
</dbReference>
<sequence>MFDTDLMEAAMDGDLEGVKRNLNEVGKRDEDGWTALMKAAMRGHANCIPLLEKEIGMQHNWGWTALMRAAFNGQTDCVRLLLSEAGKQTTKEWIDFPPGTTALMIAAHENHPEIVQLLLPYEQGLTDSKGHNAQWHANNSSERGDFTRVRQLLENEGTERIPPPTPGAANRRGVKKLSSSRSLPDGMTCVICLTNPKDTLLQPCKHLCVCSNCAERIMNQTCPLCRTPVESTVKAYL</sequence>
<dbReference type="Proteomes" id="UP000315496">
    <property type="component" value="Chromosome 5"/>
</dbReference>
<dbReference type="SUPFAM" id="SSF57850">
    <property type="entry name" value="RING/U-box"/>
    <property type="match status" value="1"/>
</dbReference>
<name>A0A4Z1SL90_GIAMU</name>
<keyword evidence="1" id="KW-0862">Zinc</keyword>
<keyword evidence="4" id="KW-1185">Reference proteome</keyword>